<evidence type="ECO:0000313" key="1">
    <source>
        <dbReference type="EMBL" id="CZT07836.1"/>
    </source>
</evidence>
<protein>
    <recommendedName>
        <fullName evidence="3">Heterokaryon incompatibility domain-containing protein</fullName>
    </recommendedName>
</protein>
<dbReference type="PANTHER" id="PTHR24148">
    <property type="entry name" value="ANKYRIN REPEAT DOMAIN-CONTAINING PROTEIN 39 HOMOLOG-RELATED"/>
    <property type="match status" value="1"/>
</dbReference>
<evidence type="ECO:0000313" key="2">
    <source>
        <dbReference type="Proteomes" id="UP000178129"/>
    </source>
</evidence>
<gene>
    <name evidence="1" type="ORF">RCO7_10884</name>
</gene>
<proteinExistence type="predicted"/>
<dbReference type="InParanoid" id="A0A1E1LBE7"/>
<dbReference type="PANTHER" id="PTHR24148:SF73">
    <property type="entry name" value="HET DOMAIN PROTEIN (AFU_ORTHOLOGUE AFUA_8G01020)"/>
    <property type="match status" value="1"/>
</dbReference>
<organism evidence="1 2">
    <name type="scientific">Rhynchosporium graminicola</name>
    <dbReference type="NCBI Taxonomy" id="2792576"/>
    <lineage>
        <taxon>Eukaryota</taxon>
        <taxon>Fungi</taxon>
        <taxon>Dikarya</taxon>
        <taxon>Ascomycota</taxon>
        <taxon>Pezizomycotina</taxon>
        <taxon>Leotiomycetes</taxon>
        <taxon>Helotiales</taxon>
        <taxon>Ploettnerulaceae</taxon>
        <taxon>Rhynchosporium</taxon>
    </lineage>
</organism>
<dbReference type="InterPro" id="IPR052895">
    <property type="entry name" value="HetReg/Transcr_Mod"/>
</dbReference>
<evidence type="ECO:0008006" key="3">
    <source>
        <dbReference type="Google" id="ProtNLM"/>
    </source>
</evidence>
<dbReference type="Proteomes" id="UP000178129">
    <property type="component" value="Unassembled WGS sequence"/>
</dbReference>
<dbReference type="EMBL" id="FJUW01000044">
    <property type="protein sequence ID" value="CZT07836.1"/>
    <property type="molecule type" value="Genomic_DNA"/>
</dbReference>
<comment type="caution">
    <text evidence="1">The sequence shown here is derived from an EMBL/GenBank/DDBJ whole genome shotgun (WGS) entry which is preliminary data.</text>
</comment>
<accession>A0A1E1LBE7</accession>
<keyword evidence="2" id="KW-1185">Reference proteome</keyword>
<reference evidence="2" key="1">
    <citation type="submission" date="2016-03" db="EMBL/GenBank/DDBJ databases">
        <authorList>
            <person name="Ploux O."/>
        </authorList>
    </citation>
    <scope>NUCLEOTIDE SEQUENCE [LARGE SCALE GENOMIC DNA]</scope>
    <source>
        <strain evidence="2">UK7</strain>
    </source>
</reference>
<dbReference type="AlphaFoldDB" id="A0A1E1LBE7"/>
<sequence>MRQIYSRAQEVLAFAGVCEDRSEGLMKVIGTQRARTLASLKFIQGTSDREKTLISFNSLHADKTPDPKIQALETRHLLDFAGYAQFFNEMYWKRAWVIQEITVGPKVTVLYGDLEILWEDMVVFGSLLKESEIARQFHSFEFQEGEVWQGIDHLLVFRERYYVKRTPIGLLEALTLSRKALATDPRDKIFSLLGLCPDGATFVPVPNYRQPLESIIADMSKAMMAWNKSLDMICLRGLSLRQSTTWIPTWAPNWERIWMGGITVQEESLLKSQDIRNINPILAGSTGLQLKVRGTLIGTVTHLTSAMRPHSRDSKPLPPRAPWIDSTATLAAKITELGSPSPDVSKFLLTIWYELLLS</sequence>
<name>A0A1E1LBE7_9HELO</name>